<accession>A0A0H3N858</accession>
<evidence type="ECO:0000313" key="3">
    <source>
        <dbReference type="EMBL" id="CBA66680.1"/>
    </source>
</evidence>
<proteinExistence type="predicted"/>
<dbReference type="AlphaFoldDB" id="A0A0H3N858"/>
<dbReference type="Gene3D" id="3.30.700.10">
    <property type="entry name" value="Glycoprotein, Type 4 Pilin"/>
    <property type="match status" value="1"/>
</dbReference>
<dbReference type="Pfam" id="PF22434">
    <property type="entry name" value="PilW_C"/>
    <property type="match status" value="1"/>
</dbReference>
<dbReference type="PANTHER" id="PTHR30093">
    <property type="entry name" value="GENERAL SECRETION PATHWAY PROTEIN G"/>
    <property type="match status" value="1"/>
</dbReference>
<dbReference type="SUPFAM" id="SSF54523">
    <property type="entry name" value="Pili subunits"/>
    <property type="match status" value="1"/>
</dbReference>
<dbReference type="KEGG" id="cdc:CD196_3304"/>
<evidence type="ECO:0000256" key="2">
    <source>
        <dbReference type="SAM" id="Phobius"/>
    </source>
</evidence>
<dbReference type="InterPro" id="IPR000983">
    <property type="entry name" value="Bac_GSPG_pilin"/>
</dbReference>
<dbReference type="HOGENOM" id="CLU_1546178_0_0_9"/>
<reference evidence="3 4" key="1">
    <citation type="journal article" date="2009" name="Genome Biol.">
        <title>Comparative genome and phenotypic analysis of Clostridium difficile 027 strains provides insight into the evolution of a hypervirulent bacterium.</title>
        <authorList>
            <person name="Stabler R.A."/>
            <person name="He M."/>
            <person name="Dawson L."/>
            <person name="Martin M."/>
            <person name="Valiente E."/>
            <person name="Corton C."/>
            <person name="Lawley T.D."/>
            <person name="Sebaihia M."/>
            <person name="Quail M.A."/>
            <person name="Rose G."/>
            <person name="Gerding D.N."/>
            <person name="Gibert M."/>
            <person name="Popoff M.R."/>
            <person name="Parkhill J."/>
            <person name="Dougan G."/>
            <person name="Wren B.W."/>
        </authorList>
    </citation>
    <scope>NUCLEOTIDE SEQUENCE [LARGE SCALE GENOMIC DNA]</scope>
    <source>
        <strain evidence="3 4">CD196</strain>
    </source>
</reference>
<keyword evidence="1" id="KW-0488">Methylation</keyword>
<dbReference type="InterPro" id="IPR045584">
    <property type="entry name" value="Pilin-like"/>
</dbReference>
<dbReference type="EMBL" id="FN538970">
    <property type="protein sequence ID" value="CBA66680.1"/>
    <property type="molecule type" value="Genomic_DNA"/>
</dbReference>
<dbReference type="PROSITE" id="PS00409">
    <property type="entry name" value="PROKAR_NTER_METHYL"/>
    <property type="match status" value="1"/>
</dbReference>
<keyword evidence="2" id="KW-0472">Membrane</keyword>
<evidence type="ECO:0000313" key="4">
    <source>
        <dbReference type="Proteomes" id="UP000002068"/>
    </source>
</evidence>
<feature type="transmembrane region" description="Helical" evidence="2">
    <location>
        <begin position="12"/>
        <end position="34"/>
    </location>
</feature>
<dbReference type="GO" id="GO:0015628">
    <property type="term" value="P:protein secretion by the type II secretion system"/>
    <property type="evidence" value="ECO:0007669"/>
    <property type="project" value="InterPro"/>
</dbReference>
<gene>
    <name evidence="3" type="ordered locus">CD196_3304</name>
</gene>
<dbReference type="InterPro" id="IPR012902">
    <property type="entry name" value="N_methyl_site"/>
</dbReference>
<dbReference type="GO" id="GO:0015627">
    <property type="term" value="C:type II protein secretion system complex"/>
    <property type="evidence" value="ECO:0007669"/>
    <property type="project" value="InterPro"/>
</dbReference>
<dbReference type="PRINTS" id="PR00813">
    <property type="entry name" value="BCTERIALGSPG"/>
</dbReference>
<dbReference type="Pfam" id="PF07963">
    <property type="entry name" value="N_methyl"/>
    <property type="match status" value="1"/>
</dbReference>
<name>A0A0H3N858_CLODC</name>
<dbReference type="Proteomes" id="UP000002068">
    <property type="component" value="Chromosome"/>
</dbReference>
<dbReference type="NCBIfam" id="TIGR02532">
    <property type="entry name" value="IV_pilin_GFxxxE"/>
    <property type="match status" value="1"/>
</dbReference>
<dbReference type="RefSeq" id="WP_009892082.1">
    <property type="nucleotide sequence ID" value="NC_013315.1"/>
</dbReference>
<organism evidence="3 4">
    <name type="scientific">Clostridioides difficile (strain CD196)</name>
    <name type="common">Peptoclostridium difficile</name>
    <dbReference type="NCBI Taxonomy" id="645462"/>
    <lineage>
        <taxon>Bacteria</taxon>
        <taxon>Bacillati</taxon>
        <taxon>Bacillota</taxon>
        <taxon>Clostridia</taxon>
        <taxon>Peptostreptococcales</taxon>
        <taxon>Peptostreptococcaceae</taxon>
        <taxon>Clostridioides</taxon>
    </lineage>
</organism>
<dbReference type="SMR" id="A0A0H3N858"/>
<protein>
    <submittedName>
        <fullName evidence="3">Pilin</fullName>
    </submittedName>
</protein>
<keyword evidence="2" id="KW-1133">Transmembrane helix</keyword>
<evidence type="ECO:0000256" key="1">
    <source>
        <dbReference type="ARBA" id="ARBA00022481"/>
    </source>
</evidence>
<keyword evidence="2" id="KW-0812">Transmembrane</keyword>
<sequence length="173" mass="18512">MKLKKNKKGFTLVELLVVIAIIGILAVVAVPALFSNINKAKVASVESDYSSVKSAALSYYSDTNKIPVTPDGQTGLSVLETYMESLPDKADIGGKYKLIKVGNKLVLQIGTNDEGVTLTEAQSAKLLSDIGENKIYTSVTADNLGNPLTSNTKVDNKVLYIVLIDNTVMDSTK</sequence>